<gene>
    <name evidence="2" type="ORF">RM425_12455</name>
</gene>
<reference evidence="3" key="1">
    <citation type="submission" date="2023-07" db="EMBL/GenBank/DDBJ databases">
        <title>30 novel species of actinomycetes from the DSMZ collection.</title>
        <authorList>
            <person name="Nouioui I."/>
        </authorList>
    </citation>
    <scope>NUCLEOTIDE SEQUENCE [LARGE SCALE GENOMIC DNA]</scope>
    <source>
        <strain evidence="3">DSM 46792</strain>
    </source>
</reference>
<sequence length="121" mass="12868">MTSTAVWWLALAAGTLLLVSSGVRTRTRAAGGRRIPRLGFSIPPSPPWWTMGDLLMGSALVTLAAGRLDEDDSYFGYLPYLVGAFAIATLLQSAVVWRHNRRLEPESSQGGLSGAAPGVPD</sequence>
<keyword evidence="1" id="KW-0812">Transmembrane</keyword>
<organism evidence="2 3">
    <name type="scientific">Blastococcus goldschmidtiae</name>
    <dbReference type="NCBI Taxonomy" id="3075546"/>
    <lineage>
        <taxon>Bacteria</taxon>
        <taxon>Bacillati</taxon>
        <taxon>Actinomycetota</taxon>
        <taxon>Actinomycetes</taxon>
        <taxon>Geodermatophilales</taxon>
        <taxon>Geodermatophilaceae</taxon>
        <taxon>Blastococcus</taxon>
    </lineage>
</organism>
<proteinExistence type="predicted"/>
<name>A0ABU2K944_9ACTN</name>
<keyword evidence="3" id="KW-1185">Reference proteome</keyword>
<evidence type="ECO:0000256" key="1">
    <source>
        <dbReference type="SAM" id="Phobius"/>
    </source>
</evidence>
<evidence type="ECO:0000313" key="3">
    <source>
        <dbReference type="Proteomes" id="UP001183222"/>
    </source>
</evidence>
<dbReference type="EMBL" id="JAVREI010000008">
    <property type="protein sequence ID" value="MDT0276714.1"/>
    <property type="molecule type" value="Genomic_DNA"/>
</dbReference>
<keyword evidence="1" id="KW-0472">Membrane</keyword>
<comment type="caution">
    <text evidence="2">The sequence shown here is derived from an EMBL/GenBank/DDBJ whole genome shotgun (WGS) entry which is preliminary data.</text>
</comment>
<dbReference type="RefSeq" id="WP_311345532.1">
    <property type="nucleotide sequence ID" value="NZ_JAVREI010000008.1"/>
</dbReference>
<accession>A0ABU2K944</accession>
<protein>
    <recommendedName>
        <fullName evidence="4">Integral membrane protein</fullName>
    </recommendedName>
</protein>
<evidence type="ECO:0008006" key="4">
    <source>
        <dbReference type="Google" id="ProtNLM"/>
    </source>
</evidence>
<feature type="transmembrane region" description="Helical" evidence="1">
    <location>
        <begin position="77"/>
        <end position="97"/>
    </location>
</feature>
<dbReference type="Proteomes" id="UP001183222">
    <property type="component" value="Unassembled WGS sequence"/>
</dbReference>
<feature type="transmembrane region" description="Helical" evidence="1">
    <location>
        <begin position="6"/>
        <end position="25"/>
    </location>
</feature>
<evidence type="ECO:0000313" key="2">
    <source>
        <dbReference type="EMBL" id="MDT0276714.1"/>
    </source>
</evidence>
<keyword evidence="1" id="KW-1133">Transmembrane helix</keyword>